<feature type="region of interest" description="Disordered" evidence="10">
    <location>
        <begin position="47"/>
        <end position="78"/>
    </location>
</feature>
<protein>
    <recommendedName>
        <fullName evidence="11">BED-type domain-containing protein</fullName>
    </recommendedName>
</protein>
<dbReference type="Proteomes" id="UP001367676">
    <property type="component" value="Unassembled WGS sequence"/>
</dbReference>
<dbReference type="Gene3D" id="1.10.10.1070">
    <property type="entry name" value="Zinc finger, BED domain-containing"/>
    <property type="match status" value="1"/>
</dbReference>
<keyword evidence="4" id="KW-0862">Zinc</keyword>
<evidence type="ECO:0000256" key="6">
    <source>
        <dbReference type="ARBA" id="ARBA00023125"/>
    </source>
</evidence>
<feature type="domain" description="BED-type" evidence="11">
    <location>
        <begin position="84"/>
        <end position="134"/>
    </location>
</feature>
<evidence type="ECO:0000256" key="5">
    <source>
        <dbReference type="ARBA" id="ARBA00023015"/>
    </source>
</evidence>
<evidence type="ECO:0000256" key="7">
    <source>
        <dbReference type="ARBA" id="ARBA00023163"/>
    </source>
</evidence>
<evidence type="ECO:0000256" key="10">
    <source>
        <dbReference type="SAM" id="MobiDB-lite"/>
    </source>
</evidence>
<dbReference type="Pfam" id="PF02892">
    <property type="entry name" value="zf-BED"/>
    <property type="match status" value="1"/>
</dbReference>
<dbReference type="InterPro" id="IPR036236">
    <property type="entry name" value="Znf_C2H2_sf"/>
</dbReference>
<dbReference type="GO" id="GO:0003677">
    <property type="term" value="F:DNA binding"/>
    <property type="evidence" value="ECO:0007669"/>
    <property type="project" value="UniProtKB-KW"/>
</dbReference>
<feature type="region of interest" description="Disordered" evidence="10">
    <location>
        <begin position="130"/>
        <end position="156"/>
    </location>
</feature>
<keyword evidence="6" id="KW-0238">DNA-binding</keyword>
<evidence type="ECO:0000256" key="2">
    <source>
        <dbReference type="ARBA" id="ARBA00022723"/>
    </source>
</evidence>
<evidence type="ECO:0000313" key="12">
    <source>
        <dbReference type="EMBL" id="KAK7602255.1"/>
    </source>
</evidence>
<keyword evidence="3 9" id="KW-0863">Zinc-finger</keyword>
<evidence type="ECO:0000256" key="8">
    <source>
        <dbReference type="ARBA" id="ARBA00023242"/>
    </source>
</evidence>
<comment type="subcellular location">
    <subcellularLocation>
        <location evidence="1">Nucleus</location>
    </subcellularLocation>
</comment>
<dbReference type="SUPFAM" id="SSF140996">
    <property type="entry name" value="Hermes dimerisation domain"/>
    <property type="match status" value="1"/>
</dbReference>
<evidence type="ECO:0000256" key="3">
    <source>
        <dbReference type="ARBA" id="ARBA00022771"/>
    </source>
</evidence>
<organism evidence="12 13">
    <name type="scientific">Parthenolecanium corni</name>
    <dbReference type="NCBI Taxonomy" id="536013"/>
    <lineage>
        <taxon>Eukaryota</taxon>
        <taxon>Metazoa</taxon>
        <taxon>Ecdysozoa</taxon>
        <taxon>Arthropoda</taxon>
        <taxon>Hexapoda</taxon>
        <taxon>Insecta</taxon>
        <taxon>Pterygota</taxon>
        <taxon>Neoptera</taxon>
        <taxon>Paraneoptera</taxon>
        <taxon>Hemiptera</taxon>
        <taxon>Sternorrhyncha</taxon>
        <taxon>Coccoidea</taxon>
        <taxon>Coccidae</taxon>
        <taxon>Parthenolecanium</taxon>
    </lineage>
</organism>
<comment type="caution">
    <text evidence="12">The sequence shown here is derived from an EMBL/GenBank/DDBJ whole genome shotgun (WGS) entry which is preliminary data.</text>
</comment>
<dbReference type="AlphaFoldDB" id="A0AAN9Y9B3"/>
<dbReference type="InterPro" id="IPR012337">
    <property type="entry name" value="RNaseH-like_sf"/>
</dbReference>
<dbReference type="PROSITE" id="PS50808">
    <property type="entry name" value="ZF_BED"/>
    <property type="match status" value="1"/>
</dbReference>
<dbReference type="GO" id="GO:0005634">
    <property type="term" value="C:nucleus"/>
    <property type="evidence" value="ECO:0007669"/>
    <property type="project" value="UniProtKB-SubCell"/>
</dbReference>
<evidence type="ECO:0000313" key="13">
    <source>
        <dbReference type="Proteomes" id="UP001367676"/>
    </source>
</evidence>
<sequence length="633" mass="71751">MFAPFSHLLRELRPHKAYGGERANSPFLNIFGRICGANGQYDNLNEEEEEEIDDPNQNPLPSTSQSATSSITRLSNILPSKTKRDHSITWRYFDAVTKTQVKCQLCGGLYKTSGNTSNMFDHLIRKHEREISQLESGEDESIEEDSTKSGNASDIGHVPGSIKSYLIDPYPNNSEKKKIDQKLALMIAIDFQPLSIVENKGFRNFVAELNPRYNIKLDQCKRGVALTMDAWTSSQNQSYLGITCHFVDTEKKALVSAALDTIPILTDEKSETIKTIVTEVLEEWNITEKVQCIVTDNAPNMIKAADLLKIRHLPCLAHTLNLVIKHSIKAESAANIQKLISICENIVSFFHCSPKAMRLLRAIKQQQCEEESAPPDLVQYLVKLEEEYADLILPTKDEIKIIEEILKILQPFDEITRTVSAEKYVTISLIIPSVHGLVRKLNSLTKGLITTEVKEFVVIVKKFVQEKLFFYEQRMACRFATLLDPRFKKPAFMSEFNCQEAVTICQNFLNIEFRKKPPTANSTAQTTSSDTTTMEDMFDFLKLNLPQTTNAASSILLEYYNPIEFWLMGDLADSVVADVAEDFLCIPATSVPVERLFSHSGYIATDRRSLLKPKNVQMLTFLNMNYEFCIDFD</sequence>
<accession>A0AAN9Y9B3</accession>
<dbReference type="GO" id="GO:0009791">
    <property type="term" value="P:post-embryonic development"/>
    <property type="evidence" value="ECO:0007669"/>
    <property type="project" value="UniProtKB-ARBA"/>
</dbReference>
<keyword evidence="7" id="KW-0804">Transcription</keyword>
<evidence type="ECO:0000256" key="9">
    <source>
        <dbReference type="PROSITE-ProRule" id="PRU00027"/>
    </source>
</evidence>
<dbReference type="Pfam" id="PF05699">
    <property type="entry name" value="Dimer_Tnp_hAT"/>
    <property type="match status" value="1"/>
</dbReference>
<keyword evidence="8" id="KW-0539">Nucleus</keyword>
<feature type="compositionally biased region" description="Polar residues" evidence="10">
    <location>
        <begin position="55"/>
        <end position="78"/>
    </location>
</feature>
<dbReference type="InterPro" id="IPR052035">
    <property type="entry name" value="ZnF_BED_domain_contain"/>
</dbReference>
<dbReference type="SMART" id="SM00614">
    <property type="entry name" value="ZnF_BED"/>
    <property type="match status" value="1"/>
</dbReference>
<dbReference type="PANTHER" id="PTHR46481:SF10">
    <property type="entry name" value="ZINC FINGER BED DOMAIN-CONTAINING PROTEIN 39"/>
    <property type="match status" value="1"/>
</dbReference>
<dbReference type="GO" id="GO:0046983">
    <property type="term" value="F:protein dimerization activity"/>
    <property type="evidence" value="ECO:0007669"/>
    <property type="project" value="InterPro"/>
</dbReference>
<dbReference type="PANTHER" id="PTHR46481">
    <property type="entry name" value="ZINC FINGER BED DOMAIN-CONTAINING PROTEIN 4"/>
    <property type="match status" value="1"/>
</dbReference>
<dbReference type="EMBL" id="JBBCAQ010000010">
    <property type="protein sequence ID" value="KAK7602255.1"/>
    <property type="molecule type" value="Genomic_DNA"/>
</dbReference>
<evidence type="ECO:0000256" key="4">
    <source>
        <dbReference type="ARBA" id="ARBA00022833"/>
    </source>
</evidence>
<reference evidence="12 13" key="1">
    <citation type="submission" date="2024-03" db="EMBL/GenBank/DDBJ databases">
        <title>Adaptation during the transition from Ophiocordyceps entomopathogen to insect associate is accompanied by gene loss and intensified selection.</title>
        <authorList>
            <person name="Ward C.M."/>
            <person name="Onetto C.A."/>
            <person name="Borneman A.R."/>
        </authorList>
    </citation>
    <scope>NUCLEOTIDE SEQUENCE [LARGE SCALE GENOMIC DNA]</scope>
    <source>
        <strain evidence="12">AWRI1</strain>
        <tissue evidence="12">Single Adult Female</tissue>
    </source>
</reference>
<keyword evidence="5" id="KW-0805">Transcription regulation</keyword>
<keyword evidence="2" id="KW-0479">Metal-binding</keyword>
<dbReference type="GO" id="GO:0008270">
    <property type="term" value="F:zinc ion binding"/>
    <property type="evidence" value="ECO:0007669"/>
    <property type="project" value="UniProtKB-KW"/>
</dbReference>
<evidence type="ECO:0000259" key="11">
    <source>
        <dbReference type="PROSITE" id="PS50808"/>
    </source>
</evidence>
<dbReference type="SUPFAM" id="SSF57667">
    <property type="entry name" value="beta-beta-alpha zinc fingers"/>
    <property type="match status" value="1"/>
</dbReference>
<dbReference type="InterPro" id="IPR003656">
    <property type="entry name" value="Znf_BED"/>
</dbReference>
<gene>
    <name evidence="12" type="ORF">V9T40_009696</name>
</gene>
<name>A0AAN9Y9B3_9HEMI</name>
<dbReference type="InterPro" id="IPR008906">
    <property type="entry name" value="HATC_C_dom"/>
</dbReference>
<dbReference type="SUPFAM" id="SSF53098">
    <property type="entry name" value="Ribonuclease H-like"/>
    <property type="match status" value="1"/>
</dbReference>
<proteinExistence type="predicted"/>
<evidence type="ECO:0000256" key="1">
    <source>
        <dbReference type="ARBA" id="ARBA00004123"/>
    </source>
</evidence>
<keyword evidence="13" id="KW-1185">Reference proteome</keyword>